<evidence type="ECO:0000256" key="1">
    <source>
        <dbReference type="RuleBase" id="RU365011"/>
    </source>
</evidence>
<sequence length="231" mass="24802">VIVPGFLTGRDEFIPLAESLTAKGIPTVVVPMPNWHWLPCLGGRSMRPMLERIDFTVRHLAGVAGNLAGKVALIGHSAGGWICRAYLSQRNYGGKAYQGQELVHSLITLGSPHSNAPGAAFKGVEWVNREPLEGVRALAVGGTGYKGDSSGQLTQNAYSFCCPDGSDGKSYDGDGVTPIQSALAMKDHSPNTDTLVLDDVETVAPELSAFHREGRPWYGDEEVIEKWAGWL</sequence>
<dbReference type="PaxDb" id="35128-Thaps262296"/>
<keyword evidence="4" id="KW-1185">Reference proteome</keyword>
<comment type="subcellular location">
    <subcellularLocation>
        <location evidence="1">Endoplasmic reticulum membrane</location>
    </subcellularLocation>
</comment>
<keyword evidence="1" id="KW-0653">Protein transport</keyword>
<dbReference type="PANTHER" id="PTHR47909:SF2">
    <property type="entry name" value="GPI INOSITOL-DEACYLASE"/>
    <property type="match status" value="1"/>
</dbReference>
<gene>
    <name evidence="3" type="ORF">THAPSDRAFT_262296</name>
</gene>
<dbReference type="RefSeq" id="XP_002289491.1">
    <property type="nucleotide sequence ID" value="XM_002289455.1"/>
</dbReference>
<accession>B8C0A3</accession>
<reference evidence="3 4" key="1">
    <citation type="journal article" date="2004" name="Science">
        <title>The genome of the diatom Thalassiosira pseudonana: ecology, evolution, and metabolism.</title>
        <authorList>
            <person name="Armbrust E.V."/>
            <person name="Berges J.A."/>
            <person name="Bowler C."/>
            <person name="Green B.R."/>
            <person name="Martinez D."/>
            <person name="Putnam N.H."/>
            <person name="Zhou S."/>
            <person name="Allen A.E."/>
            <person name="Apt K.E."/>
            <person name="Bechner M."/>
            <person name="Brzezinski M.A."/>
            <person name="Chaal B.K."/>
            <person name="Chiovitti A."/>
            <person name="Davis A.K."/>
            <person name="Demarest M.S."/>
            <person name="Detter J.C."/>
            <person name="Glavina T."/>
            <person name="Goodstein D."/>
            <person name="Hadi M.Z."/>
            <person name="Hellsten U."/>
            <person name="Hildebrand M."/>
            <person name="Jenkins B.D."/>
            <person name="Jurka J."/>
            <person name="Kapitonov V.V."/>
            <person name="Kroger N."/>
            <person name="Lau W.W."/>
            <person name="Lane T.W."/>
            <person name="Larimer F.W."/>
            <person name="Lippmeier J.C."/>
            <person name="Lucas S."/>
            <person name="Medina M."/>
            <person name="Montsant A."/>
            <person name="Obornik M."/>
            <person name="Parker M.S."/>
            <person name="Palenik B."/>
            <person name="Pazour G.J."/>
            <person name="Richardson P.M."/>
            <person name="Rynearson T.A."/>
            <person name="Saito M.A."/>
            <person name="Schwartz D.C."/>
            <person name="Thamatrakoln K."/>
            <person name="Valentin K."/>
            <person name="Vardi A."/>
            <person name="Wilkerson F.P."/>
            <person name="Rokhsar D.S."/>
        </authorList>
    </citation>
    <scope>NUCLEOTIDE SEQUENCE [LARGE SCALE GENOMIC DNA]</scope>
    <source>
        <strain evidence="3 4">CCMP1335</strain>
    </source>
</reference>
<dbReference type="GO" id="GO:0016788">
    <property type="term" value="F:hydrolase activity, acting on ester bonds"/>
    <property type="evidence" value="ECO:0007669"/>
    <property type="project" value="InterPro"/>
</dbReference>
<keyword evidence="1" id="KW-0256">Endoplasmic reticulum</keyword>
<dbReference type="ESTHER" id="thaps-b8c0a3">
    <property type="family name" value="PGAP1"/>
</dbReference>
<reference evidence="3 4" key="2">
    <citation type="journal article" date="2008" name="Nature">
        <title>The Phaeodactylum genome reveals the evolutionary history of diatom genomes.</title>
        <authorList>
            <person name="Bowler C."/>
            <person name="Allen A.E."/>
            <person name="Badger J.H."/>
            <person name="Grimwood J."/>
            <person name="Jabbari K."/>
            <person name="Kuo A."/>
            <person name="Maheswari U."/>
            <person name="Martens C."/>
            <person name="Maumus F."/>
            <person name="Otillar R.P."/>
            <person name="Rayko E."/>
            <person name="Salamov A."/>
            <person name="Vandepoele K."/>
            <person name="Beszteri B."/>
            <person name="Gruber A."/>
            <person name="Heijde M."/>
            <person name="Katinka M."/>
            <person name="Mock T."/>
            <person name="Valentin K."/>
            <person name="Verret F."/>
            <person name="Berges J.A."/>
            <person name="Brownlee C."/>
            <person name="Cadoret J.P."/>
            <person name="Chiovitti A."/>
            <person name="Choi C.J."/>
            <person name="Coesel S."/>
            <person name="De Martino A."/>
            <person name="Detter J.C."/>
            <person name="Durkin C."/>
            <person name="Falciatore A."/>
            <person name="Fournet J."/>
            <person name="Haruta M."/>
            <person name="Huysman M.J."/>
            <person name="Jenkins B.D."/>
            <person name="Jiroutova K."/>
            <person name="Jorgensen R.E."/>
            <person name="Joubert Y."/>
            <person name="Kaplan A."/>
            <person name="Kroger N."/>
            <person name="Kroth P.G."/>
            <person name="La Roche J."/>
            <person name="Lindquist E."/>
            <person name="Lommer M."/>
            <person name="Martin-Jezequel V."/>
            <person name="Lopez P.J."/>
            <person name="Lucas S."/>
            <person name="Mangogna M."/>
            <person name="McGinnis K."/>
            <person name="Medlin L.K."/>
            <person name="Montsant A."/>
            <person name="Oudot-Le Secq M.P."/>
            <person name="Napoli C."/>
            <person name="Obornik M."/>
            <person name="Parker M.S."/>
            <person name="Petit J.L."/>
            <person name="Porcel B.M."/>
            <person name="Poulsen N."/>
            <person name="Robison M."/>
            <person name="Rychlewski L."/>
            <person name="Rynearson T.A."/>
            <person name="Schmutz J."/>
            <person name="Shapiro H."/>
            <person name="Siaut M."/>
            <person name="Stanley M."/>
            <person name="Sussman M.R."/>
            <person name="Taylor A.R."/>
            <person name="Vardi A."/>
            <person name="von Dassow P."/>
            <person name="Vyverman W."/>
            <person name="Willis A."/>
            <person name="Wyrwicz L.S."/>
            <person name="Rokhsar D.S."/>
            <person name="Weissenbach J."/>
            <person name="Armbrust E.V."/>
            <person name="Green B.R."/>
            <person name="Van de Peer Y."/>
            <person name="Grigoriev I.V."/>
        </authorList>
    </citation>
    <scope>NUCLEOTIDE SEQUENCE [LARGE SCALE GENOMIC DNA]</scope>
    <source>
        <strain evidence="3 4">CCMP1335</strain>
    </source>
</reference>
<dbReference type="InterPro" id="IPR029058">
    <property type="entry name" value="AB_hydrolase_fold"/>
</dbReference>
<evidence type="ECO:0000313" key="4">
    <source>
        <dbReference type="Proteomes" id="UP000001449"/>
    </source>
</evidence>
<dbReference type="Pfam" id="PF07819">
    <property type="entry name" value="PGAP1"/>
    <property type="match status" value="1"/>
</dbReference>
<dbReference type="EMBL" id="CM000641">
    <property type="protein sequence ID" value="EED93028.1"/>
    <property type="molecule type" value="Genomic_DNA"/>
</dbReference>
<dbReference type="KEGG" id="tps:THAPSDRAFT_262296"/>
<dbReference type="EC" id="3.1.-.-" evidence="1"/>
<dbReference type="Gene3D" id="3.40.50.1820">
    <property type="entry name" value="alpha/beta hydrolase"/>
    <property type="match status" value="1"/>
</dbReference>
<organism evidence="3 4">
    <name type="scientific">Thalassiosira pseudonana</name>
    <name type="common">Marine diatom</name>
    <name type="synonym">Cyclotella nana</name>
    <dbReference type="NCBI Taxonomy" id="35128"/>
    <lineage>
        <taxon>Eukaryota</taxon>
        <taxon>Sar</taxon>
        <taxon>Stramenopiles</taxon>
        <taxon>Ochrophyta</taxon>
        <taxon>Bacillariophyta</taxon>
        <taxon>Coscinodiscophyceae</taxon>
        <taxon>Thalassiosirophycidae</taxon>
        <taxon>Thalassiosirales</taxon>
        <taxon>Thalassiosiraceae</taxon>
        <taxon>Thalassiosira</taxon>
    </lineage>
</organism>
<evidence type="ECO:0000259" key="2">
    <source>
        <dbReference type="Pfam" id="PF07819"/>
    </source>
</evidence>
<keyword evidence="1" id="KW-0472">Membrane</keyword>
<dbReference type="PANTHER" id="PTHR47909">
    <property type="entry name" value="ALPHA/BETA-HYDROLASES SUPERFAMILY PROTEIN"/>
    <property type="match status" value="1"/>
</dbReference>
<feature type="non-terminal residue" evidence="3">
    <location>
        <position position="1"/>
    </location>
</feature>
<dbReference type="InParanoid" id="B8C0A3"/>
<evidence type="ECO:0000313" key="3">
    <source>
        <dbReference type="EMBL" id="EED93028.1"/>
    </source>
</evidence>
<name>B8C0A3_THAPS</name>
<dbReference type="HOGENOM" id="CLU_065036_1_0_1"/>
<comment type="similarity">
    <text evidence="1">Belongs to the GPI inositol-deacylase family.</text>
</comment>
<protein>
    <recommendedName>
        <fullName evidence="1">GPI inositol-deacylase</fullName>
        <ecNumber evidence="1">3.1.-.-</ecNumber>
    </recommendedName>
</protein>
<proteinExistence type="inferred from homology"/>
<dbReference type="eggNOG" id="ENOG502RZXS">
    <property type="taxonomic scope" value="Eukaryota"/>
</dbReference>
<dbReference type="AlphaFoldDB" id="B8C0A3"/>
<dbReference type="GO" id="GO:0005789">
    <property type="term" value="C:endoplasmic reticulum membrane"/>
    <property type="evidence" value="ECO:0007669"/>
    <property type="project" value="UniProtKB-SubCell"/>
</dbReference>
<dbReference type="GeneID" id="7451963"/>
<dbReference type="SUPFAM" id="SSF53474">
    <property type="entry name" value="alpha/beta-Hydrolases"/>
    <property type="match status" value="1"/>
</dbReference>
<keyword evidence="1" id="KW-0378">Hydrolase</keyword>
<dbReference type="InterPro" id="IPR012908">
    <property type="entry name" value="PGAP1-ab_dom-like"/>
</dbReference>
<keyword evidence="1" id="KW-0813">Transport</keyword>
<dbReference type="Proteomes" id="UP000001449">
    <property type="component" value="Chromosome 4"/>
</dbReference>
<dbReference type="OMA" id="GTPFHTH"/>
<comment type="function">
    <text evidence="1">Involved in inositol deacylation of GPI-anchored proteins which plays important roles in the quality control and ER-associated degradation of GPI-anchored proteins.</text>
</comment>
<dbReference type="GO" id="GO:0015031">
    <property type="term" value="P:protein transport"/>
    <property type="evidence" value="ECO:0007669"/>
    <property type="project" value="UniProtKB-KW"/>
</dbReference>
<feature type="domain" description="GPI inositol-deacylase PGAP1-like alpha/beta" evidence="2">
    <location>
        <begin position="66"/>
        <end position="117"/>
    </location>
</feature>